<sequence length="40" mass="4566">MNCATAAATRKSAPWWRYEVVSLRRRVPSRSVAISFTRSP</sequence>
<protein>
    <submittedName>
        <fullName evidence="1">Uncharacterized protein</fullName>
    </submittedName>
</protein>
<comment type="caution">
    <text evidence="1">The sequence shown here is derived from an EMBL/GenBank/DDBJ whole genome shotgun (WGS) entry which is preliminary data.</text>
</comment>
<accession>A0ABV8C8X6</accession>
<organism evidence="1 2">
    <name type="scientific">Lentzea rhizosphaerae</name>
    <dbReference type="NCBI Taxonomy" id="2041025"/>
    <lineage>
        <taxon>Bacteria</taxon>
        <taxon>Bacillati</taxon>
        <taxon>Actinomycetota</taxon>
        <taxon>Actinomycetes</taxon>
        <taxon>Pseudonocardiales</taxon>
        <taxon>Pseudonocardiaceae</taxon>
        <taxon>Lentzea</taxon>
    </lineage>
</organism>
<dbReference type="Proteomes" id="UP001595690">
    <property type="component" value="Unassembled WGS sequence"/>
</dbReference>
<reference evidence="2" key="1">
    <citation type="journal article" date="2019" name="Int. J. Syst. Evol. Microbiol.">
        <title>The Global Catalogue of Microorganisms (GCM) 10K type strain sequencing project: providing services to taxonomists for standard genome sequencing and annotation.</title>
        <authorList>
            <consortium name="The Broad Institute Genomics Platform"/>
            <consortium name="The Broad Institute Genome Sequencing Center for Infectious Disease"/>
            <person name="Wu L."/>
            <person name="Ma J."/>
        </authorList>
    </citation>
    <scope>NUCLEOTIDE SEQUENCE [LARGE SCALE GENOMIC DNA]</scope>
    <source>
        <strain evidence="2">CGMCC 4.7405</strain>
    </source>
</reference>
<evidence type="ECO:0000313" key="1">
    <source>
        <dbReference type="EMBL" id="MFC3898485.1"/>
    </source>
</evidence>
<evidence type="ECO:0000313" key="2">
    <source>
        <dbReference type="Proteomes" id="UP001595690"/>
    </source>
</evidence>
<name>A0ABV8C8X6_9PSEU</name>
<keyword evidence="2" id="KW-1185">Reference proteome</keyword>
<gene>
    <name evidence="1" type="ORF">ACFOWZ_44055</name>
</gene>
<dbReference type="RefSeq" id="WP_382380039.1">
    <property type="nucleotide sequence ID" value="NZ_JBHRZI010000056.1"/>
</dbReference>
<proteinExistence type="predicted"/>
<dbReference type="EMBL" id="JBHRZI010000056">
    <property type="protein sequence ID" value="MFC3898485.1"/>
    <property type="molecule type" value="Genomic_DNA"/>
</dbReference>